<dbReference type="AlphaFoldDB" id="A0A022W716"/>
<dbReference type="EMBL" id="KK207798">
    <property type="protein sequence ID" value="EZF53956.1"/>
    <property type="molecule type" value="Genomic_DNA"/>
</dbReference>
<sequence length="120" mass="12954">MLDATLQTSLWSSSPVVSAAAHRGGCAAGAKIAALEGPGHLRMHRGAPCIRVTGAHLRTRKTTQAAPQLRHSSQVLCRFSYICAAPVSPCHFFHLNPDHRSHHQHQPPMHSYSPIAVSLP</sequence>
<dbReference type="Proteomes" id="UP000023758">
    <property type="component" value="Unassembled WGS sequence"/>
</dbReference>
<reference evidence="2" key="1">
    <citation type="submission" date="2014-02" db="EMBL/GenBank/DDBJ databases">
        <title>The Genome Sequence of Trichophyton rubrum (morphotype fischeri) CBS 288.86.</title>
        <authorList>
            <consortium name="The Broad Institute Genomics Platform"/>
            <person name="Cuomo C.A."/>
            <person name="White T.C."/>
            <person name="Graser Y."/>
            <person name="Martinez-Rossi N."/>
            <person name="Heitman J."/>
            <person name="Young S.K."/>
            <person name="Zeng Q."/>
            <person name="Gargeya S."/>
            <person name="Abouelleil A."/>
            <person name="Alvarado L."/>
            <person name="Chapman S.B."/>
            <person name="Gainer-Dewar J."/>
            <person name="Goldberg J."/>
            <person name="Griggs A."/>
            <person name="Gujja S."/>
            <person name="Hansen M."/>
            <person name="Howarth C."/>
            <person name="Imamovic A."/>
            <person name="Larimer J."/>
            <person name="Martinez D."/>
            <person name="Murphy C."/>
            <person name="Pearson M.D."/>
            <person name="Persinoti G."/>
            <person name="Poon T."/>
            <person name="Priest M."/>
            <person name="Roberts A.D."/>
            <person name="Saif S."/>
            <person name="Shea T.D."/>
            <person name="Sykes S.N."/>
            <person name="Wortman J."/>
            <person name="Nusbaum C."/>
            <person name="Birren B."/>
        </authorList>
    </citation>
    <scope>NUCLEOTIDE SEQUENCE [LARGE SCALE GENOMIC DNA]</scope>
    <source>
        <strain evidence="2">CBS 288.86</strain>
    </source>
</reference>
<gene>
    <name evidence="2" type="ORF">H103_03222</name>
</gene>
<evidence type="ECO:0000313" key="2">
    <source>
        <dbReference type="EMBL" id="EZF53956.1"/>
    </source>
</evidence>
<proteinExistence type="predicted"/>
<protein>
    <submittedName>
        <fullName evidence="2">Uncharacterized protein</fullName>
    </submittedName>
</protein>
<accession>A0A022W716</accession>
<evidence type="ECO:0000256" key="1">
    <source>
        <dbReference type="SAM" id="MobiDB-lite"/>
    </source>
</evidence>
<organism evidence="2">
    <name type="scientific">Trichophyton rubrum CBS 288.86</name>
    <dbReference type="NCBI Taxonomy" id="1215330"/>
    <lineage>
        <taxon>Eukaryota</taxon>
        <taxon>Fungi</taxon>
        <taxon>Dikarya</taxon>
        <taxon>Ascomycota</taxon>
        <taxon>Pezizomycotina</taxon>
        <taxon>Eurotiomycetes</taxon>
        <taxon>Eurotiomycetidae</taxon>
        <taxon>Onygenales</taxon>
        <taxon>Arthrodermataceae</taxon>
        <taxon>Trichophyton</taxon>
    </lineage>
</organism>
<feature type="region of interest" description="Disordered" evidence="1">
    <location>
        <begin position="101"/>
        <end position="120"/>
    </location>
</feature>
<name>A0A022W716_TRIRU</name>
<dbReference type="HOGENOM" id="CLU_2051336_0_0_1"/>